<dbReference type="Gene3D" id="3.40.50.300">
    <property type="entry name" value="P-loop containing nucleotide triphosphate hydrolases"/>
    <property type="match status" value="2"/>
</dbReference>
<reference evidence="13 14" key="1">
    <citation type="submission" date="2023-07" db="EMBL/GenBank/DDBJ databases">
        <title>Strategy for survival of the halotoleranting strain Dietzia MX2 from the Yakshinskoe mineral salts deposit.</title>
        <authorList>
            <person name="Kharitonova M.A."/>
            <person name="Kupriyanova-Ashina F.G."/>
            <person name="Shakirov T.R."/>
            <person name="Vafina M.S."/>
            <person name="Ilinskaya O.N."/>
        </authorList>
    </citation>
    <scope>NUCLEOTIDE SEQUENCE [LARGE SCALE GENOMIC DNA]</scope>
    <source>
        <strain evidence="13 14">MX2</strain>
    </source>
</reference>
<dbReference type="InterPro" id="IPR054712">
    <property type="entry name" value="Cas3-like_dom"/>
</dbReference>
<evidence type="ECO:0000256" key="2">
    <source>
        <dbReference type="ARBA" id="ARBA00009046"/>
    </source>
</evidence>
<sequence>MAHTTPHGYDSSPSIDELSPSARAQWAKSDYKDGAEWMPLYQHITDTAAVAEHLWDQFLPQATKQVLISALDGDSGLARKTVIWLAAAHDLGKASPAFAVQVDGLRDRISDAELEFHPAVHRNRSKLPHSMATFLILCEWLEARHGFPPRLSPVYASIPLGHHGSFRPPPREYEGDPALLGTGTDWSRVQFELADFAAANAHLSPADLQRLSTVRPGQPAALIAAGLTILADWIASNQELFALTTAPRHPGAAEAAMLRLGLPLPWVSDIPGDGSLFAAHLGLDNPRPVQTGIVALAHEVKRPELLILEAPTGEGKTKAAFGASEVLAARFGLGGAIFALPTQATADGIFGPVQEWISAIQGSQTLSIGLAHGKSAFNTDYRDIPRMSPIFDSDPASGAFEHGSVIAHRFLTGRSKLATMSDFVVGTIDQILLGALCSKHVALRHLGLSGKVVVLDEIHAADEYMRQYLCRILTWLAAYGVPVIAMSATLPPSVRRELVAAYNEGLGRRTPRADPDEEITYPRITATCPDGSETIRLEPSARRSVMTIEEYAGTTADIARRVITESKHGGSIAVVCDTVRRAQEVFTALSSDASGDVELRLLHSRFLTPDRLAKEVELRERLGPGAPTGPRPLIVIATQVIEQSLDVDFDLMFTDIAPIDLIIQRAGRLHRHEWKNPGRPSAHRSARLILTGFDRDDDGVPVLDRGCRTVYGAAPLLRCIATLDEHHRSHDSITSPDDVALLVTRAYESISAPDGWANEWSEAERIADRVRADKRSKAALFRVPAPAKGPLVGWAHVEAPSSTEEQGIAQVRDSEDSIEVVVVERVGGRHRIPRWAGTLSGMQVDMATVIEDDVAYAASLNTLRLPGYLGTGGLGDQLIDELEQNCIDTWQNSRWLRGTLPLVLGEDGSAFHAGHHFQYDTQLGLVVTKKELQ</sequence>
<keyword evidence="3" id="KW-0540">Nuclease</keyword>
<dbReference type="InterPro" id="IPR038257">
    <property type="entry name" value="CRISPR-assoc_Cas3_HD_sf"/>
</dbReference>
<dbReference type="InterPro" id="IPR050547">
    <property type="entry name" value="DEAD_box_RNA_helicases"/>
</dbReference>
<keyword evidence="6" id="KW-0378">Hydrolase</keyword>
<dbReference type="PANTHER" id="PTHR47963:SF9">
    <property type="entry name" value="CRISPR-ASSOCIATED ENDONUCLEASE_HELICASE CAS3"/>
    <property type="match status" value="1"/>
</dbReference>
<accession>A0ABT8H0I2</accession>
<dbReference type="Proteomes" id="UP001172702">
    <property type="component" value="Unassembled WGS sequence"/>
</dbReference>
<dbReference type="SUPFAM" id="SSF52540">
    <property type="entry name" value="P-loop containing nucleoside triphosphate hydrolases"/>
    <property type="match status" value="1"/>
</dbReference>
<evidence type="ECO:0000259" key="12">
    <source>
        <dbReference type="PROSITE" id="PS51643"/>
    </source>
</evidence>
<evidence type="ECO:0000256" key="1">
    <source>
        <dbReference type="ARBA" id="ARBA00006847"/>
    </source>
</evidence>
<evidence type="ECO:0000256" key="6">
    <source>
        <dbReference type="ARBA" id="ARBA00022801"/>
    </source>
</evidence>
<dbReference type="Pfam" id="PF18019">
    <property type="entry name" value="Cas3_HD"/>
    <property type="match status" value="1"/>
</dbReference>
<evidence type="ECO:0000259" key="11">
    <source>
        <dbReference type="PROSITE" id="PS51192"/>
    </source>
</evidence>
<dbReference type="SMART" id="SM00487">
    <property type="entry name" value="DEXDc"/>
    <property type="match status" value="1"/>
</dbReference>
<keyword evidence="9" id="KW-0051">Antiviral defense</keyword>
<dbReference type="PROSITE" id="PS51192">
    <property type="entry name" value="HELICASE_ATP_BIND_1"/>
    <property type="match status" value="1"/>
</dbReference>
<comment type="caution">
    <text evidence="13">The sequence shown here is derived from an EMBL/GenBank/DDBJ whole genome shotgun (WGS) entry which is preliminary data.</text>
</comment>
<dbReference type="RefSeq" id="WP_301162514.1">
    <property type="nucleotide sequence ID" value="NZ_JAUHTB010000007.1"/>
</dbReference>
<name>A0ABT8H0I2_9ACTN</name>
<keyword evidence="4" id="KW-0479">Metal-binding</keyword>
<evidence type="ECO:0000256" key="4">
    <source>
        <dbReference type="ARBA" id="ARBA00022723"/>
    </source>
</evidence>
<comment type="similarity">
    <text evidence="2">In the central section; belongs to the CRISPR-associated helicase Cas3 family.</text>
</comment>
<dbReference type="Gene3D" id="1.10.3210.30">
    <property type="match status" value="1"/>
</dbReference>
<keyword evidence="14" id="KW-1185">Reference proteome</keyword>
<evidence type="ECO:0000256" key="9">
    <source>
        <dbReference type="ARBA" id="ARBA00023118"/>
    </source>
</evidence>
<dbReference type="NCBIfam" id="TIGR01596">
    <property type="entry name" value="cas3_HD"/>
    <property type="match status" value="1"/>
</dbReference>
<protein>
    <submittedName>
        <fullName evidence="13">CRISPR-associated helicase Cas3</fullName>
    </submittedName>
</protein>
<keyword evidence="7" id="KW-0347">Helicase</keyword>
<evidence type="ECO:0000256" key="5">
    <source>
        <dbReference type="ARBA" id="ARBA00022741"/>
    </source>
</evidence>
<dbReference type="PROSITE" id="PS51643">
    <property type="entry name" value="HD_CAS3"/>
    <property type="match status" value="1"/>
</dbReference>
<dbReference type="PANTHER" id="PTHR47963">
    <property type="entry name" value="DEAD-BOX ATP-DEPENDENT RNA HELICASE 47, MITOCHONDRIAL"/>
    <property type="match status" value="1"/>
</dbReference>
<dbReference type="CDD" id="cd09641">
    <property type="entry name" value="Cas3''_I"/>
    <property type="match status" value="1"/>
</dbReference>
<evidence type="ECO:0000256" key="7">
    <source>
        <dbReference type="ARBA" id="ARBA00022806"/>
    </source>
</evidence>
<organism evidence="13 14">
    <name type="scientific">Dietzia maris</name>
    <dbReference type="NCBI Taxonomy" id="37915"/>
    <lineage>
        <taxon>Bacteria</taxon>
        <taxon>Bacillati</taxon>
        <taxon>Actinomycetota</taxon>
        <taxon>Actinomycetes</taxon>
        <taxon>Mycobacteriales</taxon>
        <taxon>Dietziaceae</taxon>
        <taxon>Dietzia</taxon>
    </lineage>
</organism>
<evidence type="ECO:0000256" key="3">
    <source>
        <dbReference type="ARBA" id="ARBA00022722"/>
    </source>
</evidence>
<evidence type="ECO:0000313" key="14">
    <source>
        <dbReference type="Proteomes" id="UP001172702"/>
    </source>
</evidence>
<keyword evidence="8" id="KW-0067">ATP-binding</keyword>
<evidence type="ECO:0000256" key="8">
    <source>
        <dbReference type="ARBA" id="ARBA00022840"/>
    </source>
</evidence>
<dbReference type="Pfam" id="PF22590">
    <property type="entry name" value="Cas3-like_C_2"/>
    <property type="match status" value="1"/>
</dbReference>
<dbReference type="InterPro" id="IPR014001">
    <property type="entry name" value="Helicase_ATP-bd"/>
</dbReference>
<dbReference type="EMBL" id="JAUHTB010000007">
    <property type="protein sequence ID" value="MDN4505973.1"/>
    <property type="molecule type" value="Genomic_DNA"/>
</dbReference>
<feature type="domain" description="HD Cas3-type" evidence="12">
    <location>
        <begin position="33"/>
        <end position="234"/>
    </location>
</feature>
<dbReference type="NCBIfam" id="TIGR01587">
    <property type="entry name" value="cas3_core"/>
    <property type="match status" value="1"/>
</dbReference>
<evidence type="ECO:0000256" key="10">
    <source>
        <dbReference type="SAM" id="MobiDB-lite"/>
    </source>
</evidence>
<dbReference type="InterPro" id="IPR027417">
    <property type="entry name" value="P-loop_NTPase"/>
</dbReference>
<dbReference type="InterPro" id="IPR006483">
    <property type="entry name" value="CRISPR-assoc_Cas3_HD"/>
</dbReference>
<dbReference type="InterPro" id="IPR041372">
    <property type="entry name" value="Cas3_C"/>
</dbReference>
<gene>
    <name evidence="13" type="primary">cas3</name>
    <name evidence="13" type="ORF">QYF62_07885</name>
</gene>
<evidence type="ECO:0000313" key="13">
    <source>
        <dbReference type="EMBL" id="MDN4505973.1"/>
    </source>
</evidence>
<feature type="region of interest" description="Disordered" evidence="10">
    <location>
        <begin position="1"/>
        <end position="21"/>
    </location>
</feature>
<comment type="similarity">
    <text evidence="1">In the N-terminal section; belongs to the CRISPR-associated nuclease Cas3-HD family.</text>
</comment>
<dbReference type="Pfam" id="PF18395">
    <property type="entry name" value="Cas3_C"/>
    <property type="match status" value="1"/>
</dbReference>
<keyword evidence="5" id="KW-0547">Nucleotide-binding</keyword>
<dbReference type="InterPro" id="IPR006474">
    <property type="entry name" value="Helicase_Cas3_CRISPR-ass_core"/>
</dbReference>
<feature type="domain" description="Helicase ATP-binding" evidence="11">
    <location>
        <begin position="297"/>
        <end position="508"/>
    </location>
</feature>
<proteinExistence type="inferred from homology"/>